<feature type="transmembrane region" description="Helical" evidence="1">
    <location>
        <begin position="329"/>
        <end position="346"/>
    </location>
</feature>
<feature type="transmembrane region" description="Helical" evidence="1">
    <location>
        <begin position="139"/>
        <end position="156"/>
    </location>
</feature>
<keyword evidence="1" id="KW-0472">Membrane</keyword>
<organism evidence="2 3">
    <name type="scientific">[Bacteroides] pectinophilus ATCC 43243</name>
    <dbReference type="NCBI Taxonomy" id="483218"/>
    <lineage>
        <taxon>Bacteria</taxon>
        <taxon>Bacillati</taxon>
        <taxon>Bacillota</taxon>
        <taxon>Clostridia</taxon>
        <taxon>Eubacteriales</taxon>
    </lineage>
</organism>
<dbReference type="PANTHER" id="PTHR38454">
    <property type="entry name" value="INTEGRAL MEMBRANE PROTEIN-RELATED"/>
    <property type="match status" value="1"/>
</dbReference>
<dbReference type="Proteomes" id="UP000003136">
    <property type="component" value="Unassembled WGS sequence"/>
</dbReference>
<keyword evidence="1" id="KW-0812">Transmembrane</keyword>
<feature type="transmembrane region" description="Helical" evidence="1">
    <location>
        <begin position="849"/>
        <end position="869"/>
    </location>
</feature>
<feature type="transmembrane region" description="Helical" evidence="1">
    <location>
        <begin position="409"/>
        <end position="426"/>
    </location>
</feature>
<dbReference type="HOGENOM" id="CLU_008413_3_0_9"/>
<proteinExistence type="predicted"/>
<reference evidence="2 3" key="2">
    <citation type="submission" date="2008-11" db="EMBL/GenBank/DDBJ databases">
        <authorList>
            <person name="Fulton L."/>
            <person name="Clifton S."/>
            <person name="Fulton B."/>
            <person name="Xu J."/>
            <person name="Minx P."/>
            <person name="Pepin K.H."/>
            <person name="Johnson M."/>
            <person name="Bhonagiri V."/>
            <person name="Nash W.E."/>
            <person name="Mardis E.R."/>
            <person name="Wilson R.K."/>
        </authorList>
    </citation>
    <scope>NUCLEOTIDE SEQUENCE [LARGE SCALE GENOMIC DNA]</scope>
    <source>
        <strain evidence="2 3">ATCC 43243</strain>
    </source>
</reference>
<dbReference type="Pfam" id="PF09586">
    <property type="entry name" value="YfhO"/>
    <property type="match status" value="2"/>
</dbReference>
<name>B7AUR2_9FIRM</name>
<evidence type="ECO:0000313" key="3">
    <source>
        <dbReference type="Proteomes" id="UP000003136"/>
    </source>
</evidence>
<feature type="transmembrane region" description="Helical" evidence="1">
    <location>
        <begin position="299"/>
        <end position="322"/>
    </location>
</feature>
<reference evidence="2 3" key="1">
    <citation type="submission" date="2008-11" db="EMBL/GenBank/DDBJ databases">
        <title>Draft genome sequence of Bacteroides pectinophilus (ATCC 43243).</title>
        <authorList>
            <person name="Sudarsanam P."/>
            <person name="Ley R."/>
            <person name="Guruge J."/>
            <person name="Turnbaugh P.J."/>
            <person name="Mahowald M."/>
            <person name="Liep D."/>
            <person name="Gordon J."/>
        </authorList>
    </citation>
    <scope>NUCLEOTIDE SEQUENCE [LARGE SCALE GENOMIC DNA]</scope>
    <source>
        <strain evidence="2 3">ATCC 43243</strain>
    </source>
</reference>
<dbReference type="AlphaFoldDB" id="B7AUR2"/>
<feature type="transmembrane region" description="Helical" evidence="1">
    <location>
        <begin position="12"/>
        <end position="35"/>
    </location>
</feature>
<keyword evidence="3" id="KW-1185">Reference proteome</keyword>
<feature type="transmembrane region" description="Helical" evidence="1">
    <location>
        <begin position="438"/>
        <end position="458"/>
    </location>
</feature>
<dbReference type="EMBL" id="ABVQ01000037">
    <property type="protein sequence ID" value="EEC55953.1"/>
    <property type="molecule type" value="Genomic_DNA"/>
</dbReference>
<feature type="transmembrane region" description="Helical" evidence="1">
    <location>
        <begin position="209"/>
        <end position="227"/>
    </location>
</feature>
<accession>B7AUR2</accession>
<feature type="transmembrane region" description="Helical" evidence="1">
    <location>
        <begin position="186"/>
        <end position="203"/>
    </location>
</feature>
<feature type="transmembrane region" description="Helical" evidence="1">
    <location>
        <begin position="105"/>
        <end position="127"/>
    </location>
</feature>
<comment type="caution">
    <text evidence="2">The sequence shown here is derived from an EMBL/GenBank/DDBJ whole genome shotgun (WGS) entry which is preliminary data.</text>
</comment>
<protein>
    <recommendedName>
        <fullName evidence="4">Bacterial membrane protein YfhO</fullName>
    </recommendedName>
</protein>
<dbReference type="PANTHER" id="PTHR38454:SF1">
    <property type="entry name" value="INTEGRAL MEMBRANE PROTEIN"/>
    <property type="match status" value="1"/>
</dbReference>
<gene>
    <name evidence="2" type="ORF">BACPEC_02460</name>
</gene>
<feature type="transmembrane region" description="Helical" evidence="1">
    <location>
        <begin position="239"/>
        <end position="263"/>
    </location>
</feature>
<evidence type="ECO:0008006" key="4">
    <source>
        <dbReference type="Google" id="ProtNLM"/>
    </source>
</evidence>
<dbReference type="eggNOG" id="COG4485">
    <property type="taxonomic scope" value="Bacteria"/>
</dbReference>
<dbReference type="InterPro" id="IPR018580">
    <property type="entry name" value="Uncharacterised_YfhO"/>
</dbReference>
<feature type="transmembrane region" description="Helical" evidence="1">
    <location>
        <begin position="881"/>
        <end position="904"/>
    </location>
</feature>
<sequence length="913" mass="101031">MFNGNRKNARIYSYLIPPVVTSLGMILIMIIKQIYPFGQMGFGYNDNMHQVVPMYSLIWDVLHGRASSVYSLQMGMGTDLSAMKSVFSMSSPFNLLLYLVPRSHILGFIPVMTIIKMACMSVAMYFFLNHDKRFSGTPYSFKALFSIMYSFSGYVLLYASCFSPWMDVAAVFPLFMLAYNKMQEGGGRLFYIIMTAVMLIMNSGLGMMALLYAGIITGIYAIVVIGMRRDLRLNEKAYAAGRLVGGITVSTLAGAGLAAFAVLPCAIKMWEGSQAAGRSIWTKYYETITSELYVSQLGIFQHFMILYGMSFAFAMIIIGVIKYKKEVRITRYMLISLLITLIPLIIDKTERIWNLKEYSGYSVHFGFITAFAVISTGAYFAGKPLNIEKTGKKNTEYNVEAVFEPLERLVYLLAGMVQCAIWAYIYNKLELNETFHALLYFVFVFMVMLVFNIAVCLINKRVFCAKCCYVTVAIEIFAGAYAMIGTPRFYDFSSEQSANYAIQAVSAANGLDVSSSSTDGIRSPDMSLGTNYSTVFQRPTVSSDFDSYCRNGMAEKLGYGVYNKTNADVGGTVFSDAVLHITQIVSRADEDTALYKNLNEYDGFRLYDSIYTLPYAMTVVPDIEGYEISHSYDSWIDSNNVIYRAITGRDEDIVSEAHITESDSGSYTVSIDGRKALYIRLDTDIPVNVSANGNVTAVPKAGALNNTLYGPDDSPRLLYLGIFENEEVAIAVNDMAGNDAIPDIAGIDAGVLDMGRLSVVCNMMKSNKGLSASLYRVKHGNEIKIIANAQDGRSMLLLPVRYDDNWDAETNGNSTSIVPVAGGMMMGVMLENGNNTIEMTFTPAGTQTGMAVSVFTFLILVAACSFASQREISISHELSRTFAVVFIIMWVLFVIAMFVVPFVATVVKLIAEV</sequence>
<feature type="transmembrane region" description="Helical" evidence="1">
    <location>
        <begin position="358"/>
        <end position="382"/>
    </location>
</feature>
<keyword evidence="1" id="KW-1133">Transmembrane helix</keyword>
<dbReference type="STRING" id="483218.BACPEC_02460"/>
<evidence type="ECO:0000313" key="2">
    <source>
        <dbReference type="EMBL" id="EEC55953.1"/>
    </source>
</evidence>
<feature type="transmembrane region" description="Helical" evidence="1">
    <location>
        <begin position="467"/>
        <end position="484"/>
    </location>
</feature>
<evidence type="ECO:0000256" key="1">
    <source>
        <dbReference type="SAM" id="Phobius"/>
    </source>
</evidence>